<dbReference type="EMBL" id="JAENGZ010001514">
    <property type="protein sequence ID" value="KAG6947636.1"/>
    <property type="molecule type" value="Genomic_DNA"/>
</dbReference>
<dbReference type="Pfam" id="PF00107">
    <property type="entry name" value="ADH_zinc_N"/>
    <property type="match status" value="1"/>
</dbReference>
<dbReference type="PANTHER" id="PTHR45033:SF2">
    <property type="entry name" value="ZINC-TYPE ALCOHOL DEHYDROGENASE-LIKE PROTEIN C1773.06C"/>
    <property type="match status" value="1"/>
</dbReference>
<name>A0A8T1TT99_9STRA</name>
<feature type="domain" description="Alcohol dehydrogenase-like C-terminal" evidence="1">
    <location>
        <begin position="53"/>
        <end position="142"/>
    </location>
</feature>
<organism evidence="2 3">
    <name type="scientific">Phytophthora cactorum</name>
    <dbReference type="NCBI Taxonomy" id="29920"/>
    <lineage>
        <taxon>Eukaryota</taxon>
        <taxon>Sar</taxon>
        <taxon>Stramenopiles</taxon>
        <taxon>Oomycota</taxon>
        <taxon>Peronosporomycetes</taxon>
        <taxon>Peronosporales</taxon>
        <taxon>Peronosporaceae</taxon>
        <taxon>Phytophthora</taxon>
    </lineage>
</organism>
<proteinExistence type="predicted"/>
<accession>A0A8T1TT99</accession>
<evidence type="ECO:0000313" key="3">
    <source>
        <dbReference type="Proteomes" id="UP000688947"/>
    </source>
</evidence>
<gene>
    <name evidence="2" type="ORF">JG687_00015977</name>
</gene>
<dbReference type="AlphaFoldDB" id="A0A8T1TT99"/>
<reference evidence="2" key="1">
    <citation type="submission" date="2021-01" db="EMBL/GenBank/DDBJ databases">
        <title>Phytophthora aleatoria, a newly-described species from Pinus radiata is distinct from Phytophthora cactorum isolates based on comparative genomics.</title>
        <authorList>
            <person name="Mcdougal R."/>
            <person name="Panda P."/>
            <person name="Williams N."/>
            <person name="Studholme D.J."/>
        </authorList>
    </citation>
    <scope>NUCLEOTIDE SEQUENCE</scope>
    <source>
        <strain evidence="2">NZFS 3830</strain>
    </source>
</reference>
<dbReference type="InterPro" id="IPR052711">
    <property type="entry name" value="Zinc_ADH-like"/>
</dbReference>
<dbReference type="VEuPathDB" id="FungiDB:PC110_g14223"/>
<dbReference type="OrthoDB" id="3509362at2759"/>
<sequence length="193" mass="20813">MLRRSSSKIPEESKLNFVLAVLGWRPGTLKYGLVHYIRVKWCSSKAQAVSRSLVCKLAKAAGAITITTSSLDKKLKFVKEKLRVVYTINYRKMPGWAAEATNGTGADFVIETGGSGTNAKSIDATKPGGQIGVIGFLSRAKQEEMPGVAGLVLNKDILFAVFRSAAINSPKSWWACREAAGHISKIGIAVKTE</sequence>
<evidence type="ECO:0000313" key="2">
    <source>
        <dbReference type="EMBL" id="KAG6947636.1"/>
    </source>
</evidence>
<evidence type="ECO:0000259" key="1">
    <source>
        <dbReference type="Pfam" id="PF00107"/>
    </source>
</evidence>
<comment type="caution">
    <text evidence="2">The sequence shown here is derived from an EMBL/GenBank/DDBJ whole genome shotgun (WGS) entry which is preliminary data.</text>
</comment>
<dbReference type="Proteomes" id="UP000688947">
    <property type="component" value="Unassembled WGS sequence"/>
</dbReference>
<protein>
    <recommendedName>
        <fullName evidence="1">Alcohol dehydrogenase-like C-terminal domain-containing protein</fullName>
    </recommendedName>
</protein>
<dbReference type="InterPro" id="IPR013149">
    <property type="entry name" value="ADH-like_C"/>
</dbReference>
<dbReference type="PANTHER" id="PTHR45033">
    <property type="match status" value="1"/>
</dbReference>